<dbReference type="GO" id="GO:0005509">
    <property type="term" value="F:calcium ion binding"/>
    <property type="evidence" value="ECO:0007669"/>
    <property type="project" value="InterPro"/>
</dbReference>
<evidence type="ECO:0000313" key="9">
    <source>
        <dbReference type="Proteomes" id="UP000008136"/>
    </source>
</evidence>
<dbReference type="AlphaFoldDB" id="F2KSL2"/>
<dbReference type="PANTHER" id="PTHR37467:SF1">
    <property type="entry name" value="EXPORTED CALCIUM-BINDING GLYCOPROTEIN"/>
    <property type="match status" value="1"/>
</dbReference>
<dbReference type="KEGG" id="ave:Arcve_2093"/>
<dbReference type="InterPro" id="IPR038765">
    <property type="entry name" value="Papain-like_cys_pep_sf"/>
</dbReference>
<dbReference type="Proteomes" id="UP000008136">
    <property type="component" value="Chromosome"/>
</dbReference>
<evidence type="ECO:0000256" key="5">
    <source>
        <dbReference type="ARBA" id="ARBA00022837"/>
    </source>
</evidence>
<dbReference type="InterPro" id="IPR018247">
    <property type="entry name" value="EF_Hand_1_Ca_BS"/>
</dbReference>
<comment type="similarity">
    <text evidence="2">Belongs to the UPF0252 family.</text>
</comment>
<dbReference type="eggNOG" id="arCOG02164">
    <property type="taxonomic scope" value="Archaea"/>
</dbReference>
<dbReference type="InterPro" id="IPR028974">
    <property type="entry name" value="TSP_type-3_rpt"/>
</dbReference>
<feature type="region of interest" description="Disordered" evidence="6">
    <location>
        <begin position="117"/>
        <end position="151"/>
    </location>
</feature>
<evidence type="ECO:0000256" key="3">
    <source>
        <dbReference type="ARBA" id="ARBA00022525"/>
    </source>
</evidence>
<evidence type="ECO:0000313" key="8">
    <source>
        <dbReference type="EMBL" id="AEA48082.1"/>
    </source>
</evidence>
<evidence type="ECO:0000256" key="1">
    <source>
        <dbReference type="ARBA" id="ARBA00004613"/>
    </source>
</evidence>
<dbReference type="Gene3D" id="3.10.620.30">
    <property type="match status" value="1"/>
</dbReference>
<feature type="compositionally biased region" description="Basic and acidic residues" evidence="6">
    <location>
        <begin position="67"/>
        <end position="84"/>
    </location>
</feature>
<dbReference type="PROSITE" id="PS00018">
    <property type="entry name" value="EF_HAND_1"/>
    <property type="match status" value="1"/>
</dbReference>
<dbReference type="InterPro" id="IPR007562">
    <property type="entry name" value="Transglutaminase-like_domain"/>
</dbReference>
<evidence type="ECO:0000256" key="4">
    <source>
        <dbReference type="ARBA" id="ARBA00022729"/>
    </source>
</evidence>
<dbReference type="EMBL" id="CP002588">
    <property type="protein sequence ID" value="AEA48082.1"/>
    <property type="molecule type" value="Genomic_DNA"/>
</dbReference>
<reference evidence="8 9" key="1">
    <citation type="submission" date="2011-03" db="EMBL/GenBank/DDBJ databases">
        <title>The complete genome of Archaeoglobus veneficus SNP6.</title>
        <authorList>
            <consortium name="US DOE Joint Genome Institute (JGI-PGF)"/>
            <person name="Lucas S."/>
            <person name="Copeland A."/>
            <person name="Lapidus A."/>
            <person name="Bruce D."/>
            <person name="Goodwin L."/>
            <person name="Pitluck S."/>
            <person name="Kyrpides N."/>
            <person name="Mavromatis K."/>
            <person name="Pagani I."/>
            <person name="Ivanova N."/>
            <person name="Mikhailova N."/>
            <person name="Lu M."/>
            <person name="Detter J.C."/>
            <person name="Tapia R."/>
            <person name="Han C."/>
            <person name="Land M."/>
            <person name="Hauser L."/>
            <person name="Markowitz V."/>
            <person name="Cheng J.-F."/>
            <person name="Hugenholtz P."/>
            <person name="Woyke T."/>
            <person name="Wu D."/>
            <person name="Spring S."/>
            <person name="Brambilla E."/>
            <person name="Klenk H.-P."/>
            <person name="Eisen J.A."/>
        </authorList>
    </citation>
    <scope>NUCLEOTIDE SEQUENCE [LARGE SCALE GENOMIC DNA]</scope>
    <source>
        <strain>SNP6</strain>
    </source>
</reference>
<keyword evidence="5" id="KW-0106">Calcium</keyword>
<evidence type="ECO:0000259" key="7">
    <source>
        <dbReference type="Pfam" id="PF04473"/>
    </source>
</evidence>
<dbReference type="InterPro" id="IPR059100">
    <property type="entry name" value="TSP3_bac"/>
</dbReference>
<sequence>MLLLLSVLLAGCTAVDSDGDGLSDIEELSLHTDAKNPDTDGDGVNDGDEVRLGLNPLLADTDSDGITDGKELEMGTDPLSKDSDGDGLLDGDELRLGTNPLATDTDGDGLEDGIEIKHGTSPLITDSDGDGLPDGEEFKQGSSPLKVDTDGDGLEDSYEVLIGSDPAKSWRLSFDEAIKSALCKRYLEQVGYVAQSIKGDDTLEIVWNVLDWVDEYIEYNQSKAAIENAQIQTPYETIVLGNGICTDYTFLTAAILLNLGIGPYILEIKYEGREVGHACVAVEVGGELFVLDQNLPLKHLASYCCESELKGDKIDKILIHKVRRAGEGVEVETEEIDEFGKLYSVTSADIEDFRDAVSKFFRSKYGYKENERLKSVSDKELECVIKGYECTIYLPRGFTKGMTYWVAKPSLYYHPALKELLANWVVESIDDLKGYTSFYVSAGLKDLHEFETDDGKTVKTKAIVVVIAVAR</sequence>
<protein>
    <recommendedName>
        <fullName evidence="7">Transglutaminase-like domain-containing protein</fullName>
    </recommendedName>
</protein>
<evidence type="ECO:0000256" key="6">
    <source>
        <dbReference type="SAM" id="MobiDB-lite"/>
    </source>
</evidence>
<feature type="region of interest" description="Disordered" evidence="6">
    <location>
        <begin position="56"/>
        <end position="91"/>
    </location>
</feature>
<organism evidence="8 9">
    <name type="scientific">Archaeoglobus veneficus (strain DSM 11195 / SNP6)</name>
    <dbReference type="NCBI Taxonomy" id="693661"/>
    <lineage>
        <taxon>Archaea</taxon>
        <taxon>Methanobacteriati</taxon>
        <taxon>Methanobacteriota</taxon>
        <taxon>Archaeoglobi</taxon>
        <taxon>Archaeoglobales</taxon>
        <taxon>Archaeoglobaceae</taxon>
        <taxon>Archaeoglobus</taxon>
    </lineage>
</organism>
<keyword evidence="9" id="KW-1185">Reference proteome</keyword>
<dbReference type="SUPFAM" id="SSF54001">
    <property type="entry name" value="Cysteine proteinases"/>
    <property type="match status" value="1"/>
</dbReference>
<name>F2KSL2_ARCVS</name>
<dbReference type="HOGENOM" id="CLU_579530_0_0_2"/>
<dbReference type="SUPFAM" id="SSF103647">
    <property type="entry name" value="TSP type-3 repeat"/>
    <property type="match status" value="1"/>
</dbReference>
<feature type="domain" description="Transglutaminase-like" evidence="7">
    <location>
        <begin position="189"/>
        <end position="314"/>
    </location>
</feature>
<dbReference type="Gene3D" id="4.10.1080.10">
    <property type="entry name" value="TSP type-3 repeat"/>
    <property type="match status" value="1"/>
</dbReference>
<dbReference type="STRING" id="693661.Arcve_2093"/>
<gene>
    <name evidence="8" type="ordered locus">Arcve_2093</name>
</gene>
<keyword evidence="4" id="KW-0732">Signal</keyword>
<dbReference type="Pfam" id="PF04473">
    <property type="entry name" value="DUF553"/>
    <property type="match status" value="1"/>
</dbReference>
<evidence type="ECO:0000256" key="2">
    <source>
        <dbReference type="ARBA" id="ARBA00007458"/>
    </source>
</evidence>
<accession>F2KSL2</accession>
<dbReference type="InterPro" id="IPR053180">
    <property type="entry name" value="Ca-binding_acidic-repeat"/>
</dbReference>
<dbReference type="Pfam" id="PF18884">
    <property type="entry name" value="TSP3_bac"/>
    <property type="match status" value="7"/>
</dbReference>
<keyword evidence="3" id="KW-0964">Secreted</keyword>
<comment type="subcellular location">
    <subcellularLocation>
        <location evidence="1">Secreted</location>
    </subcellularLocation>
</comment>
<dbReference type="PANTHER" id="PTHR37467">
    <property type="entry name" value="EXPORTED CALCIUM-BINDING GLYCOPROTEIN-RELATED"/>
    <property type="match status" value="1"/>
</dbReference>
<proteinExistence type="inferred from homology"/>
<dbReference type="eggNOG" id="arCOG07561">
    <property type="taxonomic scope" value="Archaea"/>
</dbReference>